<protein>
    <submittedName>
        <fullName evidence="2">Uncharacterized protein</fullName>
    </submittedName>
</protein>
<evidence type="ECO:0000313" key="2">
    <source>
        <dbReference type="EMBL" id="CAF0697853.1"/>
    </source>
</evidence>
<feature type="region of interest" description="Disordered" evidence="1">
    <location>
        <begin position="46"/>
        <end position="70"/>
    </location>
</feature>
<dbReference type="AlphaFoldDB" id="A0A8J2BQ00"/>
<comment type="caution">
    <text evidence="2">The sequence shown here is derived from an EMBL/GenBank/DDBJ whole genome shotgun (WGS) entry which is preliminary data.</text>
</comment>
<dbReference type="EMBL" id="CAJNOB010000016">
    <property type="protein sequence ID" value="CAF0697853.1"/>
    <property type="molecule type" value="Genomic_DNA"/>
</dbReference>
<proteinExistence type="predicted"/>
<reference evidence="2" key="1">
    <citation type="submission" date="2021-02" db="EMBL/GenBank/DDBJ databases">
        <authorList>
            <person name="Cremers G."/>
            <person name="Picone N."/>
        </authorList>
    </citation>
    <scope>NUCLEOTIDE SEQUENCE</scope>
    <source>
        <strain evidence="2">PQ17</strain>
    </source>
</reference>
<evidence type="ECO:0000313" key="3">
    <source>
        <dbReference type="Proteomes" id="UP000663859"/>
    </source>
</evidence>
<sequence>MQLRLRLRNGREGSSKYLILKGVRLVYGEETIRSALPTGQIVTAQTQTGKSAYQREESAASPHFVRDRKR</sequence>
<name>A0A8J2BQ00_9BACT</name>
<gene>
    <name evidence="2" type="ORF">MPNT_230040</name>
</gene>
<accession>A0A8J2BQ00</accession>
<evidence type="ECO:0000256" key="1">
    <source>
        <dbReference type="SAM" id="MobiDB-lite"/>
    </source>
</evidence>
<keyword evidence="3" id="KW-1185">Reference proteome</keyword>
<dbReference type="Proteomes" id="UP000663859">
    <property type="component" value="Unassembled WGS sequence"/>
</dbReference>
<organism evidence="2 3">
    <name type="scientific">Candidatus Methylacidithermus pantelleriae</name>
    <dbReference type="NCBI Taxonomy" id="2744239"/>
    <lineage>
        <taxon>Bacteria</taxon>
        <taxon>Pseudomonadati</taxon>
        <taxon>Verrucomicrobiota</taxon>
        <taxon>Methylacidiphilae</taxon>
        <taxon>Methylacidiphilales</taxon>
        <taxon>Methylacidiphilaceae</taxon>
        <taxon>Candidatus Methylacidithermus</taxon>
    </lineage>
</organism>